<dbReference type="KEGG" id="csl:COCSUDRAFT_56705"/>
<accession>I0YSX3</accession>
<dbReference type="RefSeq" id="XP_005646036.1">
    <property type="nucleotide sequence ID" value="XM_005645979.1"/>
</dbReference>
<dbReference type="Proteomes" id="UP000007264">
    <property type="component" value="Unassembled WGS sequence"/>
</dbReference>
<evidence type="ECO:0000313" key="2">
    <source>
        <dbReference type="Proteomes" id="UP000007264"/>
    </source>
</evidence>
<dbReference type="SUPFAM" id="SSF50978">
    <property type="entry name" value="WD40 repeat-like"/>
    <property type="match status" value="1"/>
</dbReference>
<gene>
    <name evidence="1" type="ORF">COCSUDRAFT_56705</name>
</gene>
<dbReference type="InterPro" id="IPR015943">
    <property type="entry name" value="WD40/YVTN_repeat-like_dom_sf"/>
</dbReference>
<reference evidence="1 2" key="1">
    <citation type="journal article" date="2012" name="Genome Biol.">
        <title>The genome of the polar eukaryotic microalga coccomyxa subellipsoidea reveals traits of cold adaptation.</title>
        <authorList>
            <person name="Blanc G."/>
            <person name="Agarkova I."/>
            <person name="Grimwood J."/>
            <person name="Kuo A."/>
            <person name="Brueggeman A."/>
            <person name="Dunigan D."/>
            <person name="Gurnon J."/>
            <person name="Ladunga I."/>
            <person name="Lindquist E."/>
            <person name="Lucas S."/>
            <person name="Pangilinan J."/>
            <person name="Proschold T."/>
            <person name="Salamov A."/>
            <person name="Schmutz J."/>
            <person name="Weeks D."/>
            <person name="Yamada T."/>
            <person name="Claverie J.M."/>
            <person name="Grigoriev I."/>
            <person name="Van Etten J."/>
            <person name="Lomsadze A."/>
            <person name="Borodovsky M."/>
        </authorList>
    </citation>
    <scope>NUCLEOTIDE SEQUENCE [LARGE SCALE GENOMIC DNA]</scope>
    <source>
        <strain evidence="1 2">C-169</strain>
    </source>
</reference>
<evidence type="ECO:0000313" key="1">
    <source>
        <dbReference type="EMBL" id="EIE21492.1"/>
    </source>
</evidence>
<sequence length="143" mass="15417">MGVEWTGDPAGVIVAEDGGTLRWIDLNPFGRTSRMSCNTNITGGQGTMWDVHCQPGGGWIAYASADGEVAVVRLERDLASQRHSVLAGFRWEAGLLTVLDRADLAVGSRLRAGSSKQPRVSVPQEAVHRVRWSCAPAQPEDFS</sequence>
<dbReference type="EMBL" id="AGSI01000012">
    <property type="protein sequence ID" value="EIE21492.1"/>
    <property type="molecule type" value="Genomic_DNA"/>
</dbReference>
<dbReference type="AlphaFoldDB" id="I0YSX3"/>
<keyword evidence="2" id="KW-1185">Reference proteome</keyword>
<name>I0YSX3_COCSC</name>
<dbReference type="GeneID" id="17039476"/>
<proteinExistence type="predicted"/>
<dbReference type="Gene3D" id="2.130.10.10">
    <property type="entry name" value="YVTN repeat-like/Quinoprotein amine dehydrogenase"/>
    <property type="match status" value="1"/>
</dbReference>
<protein>
    <submittedName>
        <fullName evidence="1">Uncharacterized protein</fullName>
    </submittedName>
</protein>
<organism evidence="1 2">
    <name type="scientific">Coccomyxa subellipsoidea (strain C-169)</name>
    <name type="common">Green microalga</name>
    <dbReference type="NCBI Taxonomy" id="574566"/>
    <lineage>
        <taxon>Eukaryota</taxon>
        <taxon>Viridiplantae</taxon>
        <taxon>Chlorophyta</taxon>
        <taxon>core chlorophytes</taxon>
        <taxon>Trebouxiophyceae</taxon>
        <taxon>Trebouxiophyceae incertae sedis</taxon>
        <taxon>Coccomyxaceae</taxon>
        <taxon>Coccomyxa</taxon>
        <taxon>Coccomyxa subellipsoidea</taxon>
    </lineage>
</organism>
<comment type="caution">
    <text evidence="1">The sequence shown here is derived from an EMBL/GenBank/DDBJ whole genome shotgun (WGS) entry which is preliminary data.</text>
</comment>
<dbReference type="InterPro" id="IPR036322">
    <property type="entry name" value="WD40_repeat_dom_sf"/>
</dbReference>